<evidence type="ECO:0000256" key="6">
    <source>
        <dbReference type="SAM" id="Phobius"/>
    </source>
</evidence>
<dbReference type="GO" id="GO:0005783">
    <property type="term" value="C:endoplasmic reticulum"/>
    <property type="evidence" value="ECO:0007669"/>
    <property type="project" value="TreeGrafter"/>
</dbReference>
<comment type="subcellular location">
    <subcellularLocation>
        <location evidence="1">Membrane</location>
        <topology evidence="1">Multi-pass membrane protein</topology>
    </subcellularLocation>
</comment>
<proteinExistence type="predicted"/>
<dbReference type="OrthoDB" id="433124at2759"/>
<reference evidence="8 9" key="1">
    <citation type="journal article" date="2014" name="Proc. Natl. Acad. Sci. U.S.A.">
        <title>Trajectory and genomic determinants of fungal-pathogen speciation and host adaptation.</title>
        <authorList>
            <person name="Hu X."/>
            <person name="Xiao G."/>
            <person name="Zheng P."/>
            <person name="Shang Y."/>
            <person name="Su Y."/>
            <person name="Zhang X."/>
            <person name="Liu X."/>
            <person name="Zhan S."/>
            <person name="St Leger R.J."/>
            <person name="Wang C."/>
        </authorList>
    </citation>
    <scope>NUCLEOTIDE SEQUENCE [LARGE SCALE GENOMIC DNA]</scope>
    <source>
        <strain evidence="8 9">ARSEF 549</strain>
    </source>
</reference>
<dbReference type="Pfam" id="PF05241">
    <property type="entry name" value="EBP"/>
    <property type="match status" value="1"/>
</dbReference>
<accession>A0A0B4EVU3</accession>
<comment type="caution">
    <text evidence="8">The sequence shown here is derived from an EMBL/GenBank/DDBJ whole genome shotgun (WGS) entry which is preliminary data.</text>
</comment>
<evidence type="ECO:0000256" key="1">
    <source>
        <dbReference type="ARBA" id="ARBA00004141"/>
    </source>
</evidence>
<evidence type="ECO:0000256" key="3">
    <source>
        <dbReference type="ARBA" id="ARBA00022989"/>
    </source>
</evidence>
<dbReference type="AlphaFoldDB" id="A0A0B4EVU3"/>
<name>A0A0B4EVU3_METAF</name>
<evidence type="ECO:0000313" key="8">
    <source>
        <dbReference type="EMBL" id="KID59862.1"/>
    </source>
</evidence>
<feature type="transmembrane region" description="Helical" evidence="6">
    <location>
        <begin position="125"/>
        <end position="146"/>
    </location>
</feature>
<evidence type="ECO:0000256" key="4">
    <source>
        <dbReference type="ARBA" id="ARBA00023136"/>
    </source>
</evidence>
<dbReference type="GO" id="GO:0016020">
    <property type="term" value="C:membrane"/>
    <property type="evidence" value="ECO:0007669"/>
    <property type="project" value="UniProtKB-SubCell"/>
</dbReference>
<dbReference type="Proteomes" id="UP000031186">
    <property type="component" value="Unassembled WGS sequence"/>
</dbReference>
<dbReference type="HOGENOM" id="CLU_086812_2_0_1"/>
<gene>
    <name evidence="8" type="ORF">MAN_10314</name>
</gene>
<sequence length="197" mass="22094">MSSGIRDKLYLPVVSTQLVGMLSTHPQQNPARQGTANTKLTSPVLDLVPFYPKFLWQSPSSLPHPLVSLRKWWTIQSGDPYFASCTHEPWFEAFLYVELLVQLPLTAYLAYKLGSMKPTSGATELAALAYACVTFMGATACAYDIWHMGADKVSVEHKPRLFWGTYLPFAIIPALMAVDMYLRLLARVQDPRPTKKI</sequence>
<evidence type="ECO:0000313" key="9">
    <source>
        <dbReference type="Proteomes" id="UP000031186"/>
    </source>
</evidence>
<keyword evidence="2 5" id="KW-0812">Transmembrane</keyword>
<dbReference type="InterPro" id="IPR033118">
    <property type="entry name" value="EXPERA"/>
</dbReference>
<evidence type="ECO:0000256" key="2">
    <source>
        <dbReference type="ARBA" id="ARBA00022692"/>
    </source>
</evidence>
<feature type="transmembrane region" description="Helical" evidence="6">
    <location>
        <begin position="166"/>
        <end position="186"/>
    </location>
</feature>
<dbReference type="PANTHER" id="PTHR31204">
    <property type="entry name" value="SIGMA INTRACELLULAR RECEPTOR 2"/>
    <property type="match status" value="1"/>
</dbReference>
<protein>
    <recommendedName>
        <fullName evidence="7">EXPERA domain-containing protein</fullName>
    </recommendedName>
</protein>
<keyword evidence="3 5" id="KW-1133">Transmembrane helix</keyword>
<dbReference type="PANTHER" id="PTHR31204:SF1">
    <property type="entry name" value="SIGMA INTRACELLULAR RECEPTOR 2"/>
    <property type="match status" value="1"/>
</dbReference>
<feature type="non-terminal residue" evidence="8">
    <location>
        <position position="1"/>
    </location>
</feature>
<feature type="domain" description="EXPERA" evidence="7">
    <location>
        <begin position="27"/>
        <end position="177"/>
    </location>
</feature>
<organism evidence="8 9">
    <name type="scientific">Metarhizium anisopliae (strain ARSEF 549)</name>
    <dbReference type="NCBI Taxonomy" id="3151832"/>
    <lineage>
        <taxon>Eukaryota</taxon>
        <taxon>Fungi</taxon>
        <taxon>Dikarya</taxon>
        <taxon>Ascomycota</taxon>
        <taxon>Pezizomycotina</taxon>
        <taxon>Sordariomycetes</taxon>
        <taxon>Hypocreomycetidae</taxon>
        <taxon>Hypocreales</taxon>
        <taxon>Clavicipitaceae</taxon>
        <taxon>Metarhizium</taxon>
    </lineage>
</organism>
<keyword evidence="9" id="KW-1185">Reference proteome</keyword>
<evidence type="ECO:0000259" key="7">
    <source>
        <dbReference type="PROSITE" id="PS51751"/>
    </source>
</evidence>
<evidence type="ECO:0000256" key="5">
    <source>
        <dbReference type="PROSITE-ProRule" id="PRU01087"/>
    </source>
</evidence>
<dbReference type="InterPro" id="IPR051987">
    <property type="entry name" value="Sigma-2_receptor-like"/>
</dbReference>
<dbReference type="EMBL" id="AZNF01000023">
    <property type="protein sequence ID" value="KID59862.1"/>
    <property type="molecule type" value="Genomic_DNA"/>
</dbReference>
<dbReference type="PROSITE" id="PS51751">
    <property type="entry name" value="EXPERA"/>
    <property type="match status" value="1"/>
</dbReference>
<dbReference type="VEuPathDB" id="FungiDB:MAN_10314"/>
<keyword evidence="4 5" id="KW-0472">Membrane</keyword>